<feature type="transmembrane region" description="Helical" evidence="5">
    <location>
        <begin position="74"/>
        <end position="90"/>
    </location>
</feature>
<proteinExistence type="predicted"/>
<dbReference type="Pfam" id="PF03151">
    <property type="entry name" value="TPT"/>
    <property type="match status" value="1"/>
</dbReference>
<keyword evidence="2 5" id="KW-0812">Transmembrane</keyword>
<feature type="domain" description="Sugar phosphate transporter" evidence="6">
    <location>
        <begin position="19"/>
        <end position="275"/>
    </location>
</feature>
<feature type="transmembrane region" description="Helical" evidence="5">
    <location>
        <begin position="216"/>
        <end position="237"/>
    </location>
</feature>
<gene>
    <name evidence="7" type="ORF">ASEP1449_LOCUS19336</name>
</gene>
<dbReference type="GO" id="GO:0016020">
    <property type="term" value="C:membrane"/>
    <property type="evidence" value="ECO:0007669"/>
    <property type="project" value="UniProtKB-SubCell"/>
</dbReference>
<feature type="transmembrane region" description="Helical" evidence="5">
    <location>
        <begin position="102"/>
        <end position="120"/>
    </location>
</feature>
<name>A0A7S2UQZ3_9STRA</name>
<evidence type="ECO:0000256" key="1">
    <source>
        <dbReference type="ARBA" id="ARBA00004141"/>
    </source>
</evidence>
<dbReference type="EMBL" id="HBHQ01028513">
    <property type="protein sequence ID" value="CAD9827502.1"/>
    <property type="molecule type" value="Transcribed_RNA"/>
</dbReference>
<sequence>MGENSFLTSSPFAVGGYMLCSATLLISNKIAVYVLPAPSFILFAQLIGTVLVVKGAAGLGYIQPDKLEWSKAKAFFPVALIFLSTIFMNIKSLQYANVETFMVFRFSTPICISVADYLFLGRQLPSQRSWLSLLALLGGAVGYAMTDSHFQVQGYFFCALWYLIFCMDQIYLKHIINTVEMQSNWGRVYYSNLLAAMPLIFTFAGDSSEIEALRNMTFNGFVALSVSVFLGAAMSYFAWTARSLLSATSFTIVGNVCKLLTIMINMFLWNKHASPFGIACLLFCLTAAYFYKQAPMRKELDGKDEEALLPK</sequence>
<evidence type="ECO:0000313" key="7">
    <source>
        <dbReference type="EMBL" id="CAD9827502.1"/>
    </source>
</evidence>
<evidence type="ECO:0000256" key="2">
    <source>
        <dbReference type="ARBA" id="ARBA00022692"/>
    </source>
</evidence>
<feature type="transmembrane region" description="Helical" evidence="5">
    <location>
        <begin position="129"/>
        <end position="146"/>
    </location>
</feature>
<dbReference type="PANTHER" id="PTHR11132">
    <property type="entry name" value="SOLUTE CARRIER FAMILY 35"/>
    <property type="match status" value="1"/>
</dbReference>
<feature type="transmembrane region" description="Helical" evidence="5">
    <location>
        <begin position="244"/>
        <end position="267"/>
    </location>
</feature>
<accession>A0A7S2UQZ3</accession>
<dbReference type="InterPro" id="IPR004853">
    <property type="entry name" value="Sugar_P_trans_dom"/>
</dbReference>
<dbReference type="AlphaFoldDB" id="A0A7S2UQZ3"/>
<evidence type="ECO:0000259" key="6">
    <source>
        <dbReference type="Pfam" id="PF03151"/>
    </source>
</evidence>
<dbReference type="InterPro" id="IPR050186">
    <property type="entry name" value="TPT_transporter"/>
</dbReference>
<evidence type="ECO:0000256" key="4">
    <source>
        <dbReference type="ARBA" id="ARBA00023136"/>
    </source>
</evidence>
<feature type="transmembrane region" description="Helical" evidence="5">
    <location>
        <begin position="152"/>
        <end position="172"/>
    </location>
</feature>
<keyword evidence="4 5" id="KW-0472">Membrane</keyword>
<feature type="transmembrane region" description="Helical" evidence="5">
    <location>
        <begin position="273"/>
        <end position="291"/>
    </location>
</feature>
<feature type="transmembrane region" description="Helical" evidence="5">
    <location>
        <begin position="40"/>
        <end position="62"/>
    </location>
</feature>
<feature type="transmembrane region" description="Helical" evidence="5">
    <location>
        <begin position="12"/>
        <end position="34"/>
    </location>
</feature>
<protein>
    <recommendedName>
        <fullName evidence="6">Sugar phosphate transporter domain-containing protein</fullName>
    </recommendedName>
</protein>
<keyword evidence="3 5" id="KW-1133">Transmembrane helix</keyword>
<evidence type="ECO:0000256" key="5">
    <source>
        <dbReference type="SAM" id="Phobius"/>
    </source>
</evidence>
<reference evidence="7" key="1">
    <citation type="submission" date="2021-01" db="EMBL/GenBank/DDBJ databases">
        <authorList>
            <person name="Corre E."/>
            <person name="Pelletier E."/>
            <person name="Niang G."/>
            <person name="Scheremetjew M."/>
            <person name="Finn R."/>
            <person name="Kale V."/>
            <person name="Holt S."/>
            <person name="Cochrane G."/>
            <person name="Meng A."/>
            <person name="Brown T."/>
            <person name="Cohen L."/>
        </authorList>
    </citation>
    <scope>NUCLEOTIDE SEQUENCE</scope>
    <source>
        <strain evidence="7">CCMP2084</strain>
    </source>
</reference>
<evidence type="ECO:0000256" key="3">
    <source>
        <dbReference type="ARBA" id="ARBA00022989"/>
    </source>
</evidence>
<organism evidence="7">
    <name type="scientific">Attheya septentrionalis</name>
    <dbReference type="NCBI Taxonomy" id="420275"/>
    <lineage>
        <taxon>Eukaryota</taxon>
        <taxon>Sar</taxon>
        <taxon>Stramenopiles</taxon>
        <taxon>Ochrophyta</taxon>
        <taxon>Bacillariophyta</taxon>
        <taxon>Coscinodiscophyceae</taxon>
        <taxon>Chaetocerotophycidae</taxon>
        <taxon>Chaetocerotales</taxon>
        <taxon>Attheyaceae</taxon>
        <taxon>Attheya</taxon>
    </lineage>
</organism>
<comment type="subcellular location">
    <subcellularLocation>
        <location evidence="1">Membrane</location>
        <topology evidence="1">Multi-pass membrane protein</topology>
    </subcellularLocation>
</comment>
<feature type="transmembrane region" description="Helical" evidence="5">
    <location>
        <begin position="184"/>
        <end position="204"/>
    </location>
</feature>